<feature type="region of interest" description="Disordered" evidence="1">
    <location>
        <begin position="1"/>
        <end position="47"/>
    </location>
</feature>
<evidence type="ECO:0000313" key="2">
    <source>
        <dbReference type="EMBL" id="MCY6524861.1"/>
    </source>
</evidence>
<sequence length="77" mass="8871">PTEIYEDPIAEEELETIPSEARADNRREDERIEGAFPIRETNGDMKMKNISPSALPHFHGLTTEDPDTFLFEFFVLC</sequence>
<feature type="compositionally biased region" description="Basic and acidic residues" evidence="1">
    <location>
        <begin position="21"/>
        <end position="33"/>
    </location>
</feature>
<feature type="compositionally biased region" description="Acidic residues" evidence="1">
    <location>
        <begin position="1"/>
        <end position="15"/>
    </location>
</feature>
<evidence type="ECO:0000313" key="3">
    <source>
        <dbReference type="Proteomes" id="UP001077788"/>
    </source>
</evidence>
<proteinExistence type="predicted"/>
<name>A0A9Q4DLZ8_ACTPL</name>
<dbReference type="RefSeq" id="WP_267992009.1">
    <property type="nucleotide sequence ID" value="NZ_JAPQFC010000426.1"/>
</dbReference>
<dbReference type="EMBL" id="JAPQFC010000426">
    <property type="protein sequence ID" value="MCY6524861.1"/>
    <property type="molecule type" value="Genomic_DNA"/>
</dbReference>
<protein>
    <submittedName>
        <fullName evidence="2">Uncharacterized protein</fullName>
    </submittedName>
</protein>
<comment type="caution">
    <text evidence="2">The sequence shown here is derived from an EMBL/GenBank/DDBJ whole genome shotgun (WGS) entry which is preliminary data.</text>
</comment>
<evidence type="ECO:0000256" key="1">
    <source>
        <dbReference type="SAM" id="MobiDB-lite"/>
    </source>
</evidence>
<reference evidence="2" key="1">
    <citation type="journal article" date="2021" name="Vet Sci">
        <title>O-Serogroups and Pathovirotypes of Escherichia coli Isolated from Post-Weaning Piglets Showing Diarrhoea and/or Oedema in South Korea.</title>
        <authorList>
            <person name="Byun J.W."/>
            <person name="Moon B.Y."/>
            <person name="Do K.H."/>
            <person name="Lee K."/>
            <person name="Lee H.Y."/>
            <person name="Kim W.I."/>
            <person name="So B."/>
            <person name="Lee W.K."/>
        </authorList>
    </citation>
    <scope>NUCLEOTIDE SEQUENCE</scope>
    <source>
        <strain evidence="2">84/14</strain>
    </source>
</reference>
<feature type="non-terminal residue" evidence="2">
    <location>
        <position position="1"/>
    </location>
</feature>
<reference evidence="2" key="2">
    <citation type="submission" date="2022-12" db="EMBL/GenBank/DDBJ databases">
        <authorList>
            <person name="Kardos G."/>
            <person name="Sarkozi R."/>
            <person name="Laczko L."/>
            <person name="Marton S."/>
            <person name="Makrai L."/>
            <person name="Banyai K."/>
            <person name="Fodor L."/>
        </authorList>
    </citation>
    <scope>NUCLEOTIDE SEQUENCE</scope>
    <source>
        <strain evidence="2">84/14</strain>
    </source>
</reference>
<organism evidence="2 3">
    <name type="scientific">Actinobacillus pleuropneumoniae</name>
    <name type="common">Haemophilus pleuropneumoniae</name>
    <dbReference type="NCBI Taxonomy" id="715"/>
    <lineage>
        <taxon>Bacteria</taxon>
        <taxon>Pseudomonadati</taxon>
        <taxon>Pseudomonadota</taxon>
        <taxon>Gammaproteobacteria</taxon>
        <taxon>Pasteurellales</taxon>
        <taxon>Pasteurellaceae</taxon>
        <taxon>Actinobacillus</taxon>
    </lineage>
</organism>
<accession>A0A9Q4DLZ8</accession>
<gene>
    <name evidence="2" type="ORF">OYG11_11670</name>
</gene>
<dbReference type="AlphaFoldDB" id="A0A9Q4DLZ8"/>
<dbReference type="Proteomes" id="UP001077788">
    <property type="component" value="Unassembled WGS sequence"/>
</dbReference>